<evidence type="ECO:0000313" key="2">
    <source>
        <dbReference type="EMBL" id="PNF58071.1"/>
    </source>
</evidence>
<feature type="signal peptide" evidence="1">
    <location>
        <begin position="1"/>
        <end position="15"/>
    </location>
</feature>
<feature type="chain" id="PRO_5014653681" evidence="1">
    <location>
        <begin position="16"/>
        <end position="70"/>
    </location>
</feature>
<evidence type="ECO:0000256" key="1">
    <source>
        <dbReference type="SAM" id="SignalP"/>
    </source>
</evidence>
<evidence type="ECO:0000313" key="3">
    <source>
        <dbReference type="Proteomes" id="UP000236003"/>
    </source>
</evidence>
<proteinExistence type="predicted"/>
<dbReference type="Proteomes" id="UP000236003">
    <property type="component" value="Unassembled WGS sequence"/>
</dbReference>
<dbReference type="RefSeq" id="WP_102821431.1">
    <property type="nucleotide sequence ID" value="NZ_JAMOHR010000017.1"/>
</dbReference>
<reference evidence="2 3" key="1">
    <citation type="submission" date="2018-01" db="EMBL/GenBank/DDBJ databases">
        <title>Denitrification phenotypes of diverse strains of Pseudomonas stutzeri.</title>
        <authorList>
            <person name="Milligan D.A."/>
            <person name="Bergaust L."/>
            <person name="Bakken L.R."/>
            <person name="Frostegard A."/>
        </authorList>
    </citation>
    <scope>NUCLEOTIDE SEQUENCE [LARGE SCALE GENOMIC DNA]</scope>
    <source>
        <strain evidence="2 3">CCUG 44592</strain>
    </source>
</reference>
<accession>A0A2N8RAE4</accession>
<keyword evidence="1" id="KW-0732">Signal</keyword>
<name>A0A2N8RAE4_STUST</name>
<sequence length="70" mass="7609">MIKPVSLLSTGLAFAALTALQFSSAETQSLQYEPSPQLTIQHTSAVQNVHTTTISTTDTSTLSQPQRWVF</sequence>
<protein>
    <submittedName>
        <fullName evidence="2">Uncharacterized protein</fullName>
    </submittedName>
</protein>
<dbReference type="AlphaFoldDB" id="A0A2N8RAE4"/>
<comment type="caution">
    <text evidence="2">The sequence shown here is derived from an EMBL/GenBank/DDBJ whole genome shotgun (WGS) entry which is preliminary data.</text>
</comment>
<organism evidence="2 3">
    <name type="scientific">Stutzerimonas stutzeri</name>
    <name type="common">Pseudomonas stutzeri</name>
    <dbReference type="NCBI Taxonomy" id="316"/>
    <lineage>
        <taxon>Bacteria</taxon>
        <taxon>Pseudomonadati</taxon>
        <taxon>Pseudomonadota</taxon>
        <taxon>Gammaproteobacteria</taxon>
        <taxon>Pseudomonadales</taxon>
        <taxon>Pseudomonadaceae</taxon>
        <taxon>Stutzerimonas</taxon>
    </lineage>
</organism>
<gene>
    <name evidence="2" type="ORF">CXK99_18690</name>
</gene>
<dbReference type="EMBL" id="POUM01000018">
    <property type="protein sequence ID" value="PNF58071.1"/>
    <property type="molecule type" value="Genomic_DNA"/>
</dbReference>